<keyword evidence="3" id="KW-1185">Reference proteome</keyword>
<dbReference type="Pfam" id="PF09626">
    <property type="entry name" value="DHC"/>
    <property type="match status" value="1"/>
</dbReference>
<accession>A0ABT7QUR4</accession>
<gene>
    <name evidence="2" type="ORF">PGH07_00125</name>
</gene>
<evidence type="ECO:0000313" key="2">
    <source>
        <dbReference type="EMBL" id="MDM5270582.1"/>
    </source>
</evidence>
<comment type="caution">
    <text evidence="2">The sequence shown here is derived from an EMBL/GenBank/DDBJ whole genome shotgun (WGS) entry which is preliminary data.</text>
</comment>
<dbReference type="EMBL" id="JAQIBD010000001">
    <property type="protein sequence ID" value="MDM5270582.1"/>
    <property type="molecule type" value="Genomic_DNA"/>
</dbReference>
<proteinExistence type="predicted"/>
<dbReference type="Proteomes" id="UP001169069">
    <property type="component" value="Unassembled WGS sequence"/>
</dbReference>
<feature type="signal peptide" evidence="1">
    <location>
        <begin position="1"/>
        <end position="17"/>
    </location>
</feature>
<evidence type="ECO:0000256" key="1">
    <source>
        <dbReference type="SAM" id="SignalP"/>
    </source>
</evidence>
<dbReference type="SUPFAM" id="SSF48695">
    <property type="entry name" value="Multiheme cytochromes"/>
    <property type="match status" value="1"/>
</dbReference>
<name>A0ABT7QUR4_9BACT</name>
<dbReference type="InterPro" id="IPR018588">
    <property type="entry name" value="Dihaem_cytochrome-c"/>
</dbReference>
<keyword evidence="1" id="KW-0732">Signal</keyword>
<protein>
    <submittedName>
        <fullName evidence="2">Diheme cytochrome c</fullName>
    </submittedName>
</protein>
<dbReference type="InterPro" id="IPR036280">
    <property type="entry name" value="Multihaem_cyt_sf"/>
</dbReference>
<reference evidence="2" key="1">
    <citation type="submission" date="2023-01" db="EMBL/GenBank/DDBJ databases">
        <title>Sulfurovum sp. zt1-1 genome assembly.</title>
        <authorList>
            <person name="Wang J."/>
        </authorList>
    </citation>
    <scope>NUCLEOTIDE SEQUENCE</scope>
    <source>
        <strain evidence="2">Zt1-1</strain>
    </source>
</reference>
<feature type="chain" id="PRO_5045054760" evidence="1">
    <location>
        <begin position="18"/>
        <end position="175"/>
    </location>
</feature>
<evidence type="ECO:0000313" key="3">
    <source>
        <dbReference type="Proteomes" id="UP001169069"/>
    </source>
</evidence>
<organism evidence="2 3">
    <name type="scientific">Sulfurovum zhangzhouensis</name>
    <dbReference type="NCBI Taxonomy" id="3019067"/>
    <lineage>
        <taxon>Bacteria</taxon>
        <taxon>Pseudomonadati</taxon>
        <taxon>Campylobacterota</taxon>
        <taxon>Epsilonproteobacteria</taxon>
        <taxon>Campylobacterales</taxon>
        <taxon>Sulfurovaceae</taxon>
        <taxon>Sulfurovum</taxon>
    </lineage>
</organism>
<sequence>MKKLLLSILLLSSIVFADDHSFFTKKSKSGVKAVENELYLKECGSCHFAFQPGLLPERSWTKMMNNLADHFGSDATLEPEDHKALLVYLTDNAADNATEYKRSRKILKSIPAESTPDKITDVPYFVREHRRIPKKVIMQEEVITLSNCTACHTTASKGVYSERAIKIPNYGRWDD</sequence>
<dbReference type="RefSeq" id="WP_289411860.1">
    <property type="nucleotide sequence ID" value="NZ_JAQIBD010000001.1"/>
</dbReference>